<dbReference type="InterPro" id="IPR039565">
    <property type="entry name" value="BamD-like"/>
</dbReference>
<evidence type="ECO:0000256" key="6">
    <source>
        <dbReference type="SAM" id="MobiDB-lite"/>
    </source>
</evidence>
<name>A0A4S1CLM8_9BACT</name>
<evidence type="ECO:0000256" key="2">
    <source>
        <dbReference type="ARBA" id="ARBA00023136"/>
    </source>
</evidence>
<dbReference type="InterPro" id="IPR011990">
    <property type="entry name" value="TPR-like_helical_dom_sf"/>
</dbReference>
<dbReference type="AlphaFoldDB" id="A0A4S1CLM8"/>
<dbReference type="GO" id="GO:0051205">
    <property type="term" value="P:protein insertion into membrane"/>
    <property type="evidence" value="ECO:0007669"/>
    <property type="project" value="TreeGrafter"/>
</dbReference>
<dbReference type="HAMAP" id="MF_00922">
    <property type="entry name" value="OM_assembly_BamD"/>
    <property type="match status" value="1"/>
</dbReference>
<dbReference type="GO" id="GO:1990063">
    <property type="term" value="C:Bam protein complex"/>
    <property type="evidence" value="ECO:0007669"/>
    <property type="project" value="TreeGrafter"/>
</dbReference>
<dbReference type="NCBIfam" id="TIGR03302">
    <property type="entry name" value="OM_YfiO"/>
    <property type="match status" value="1"/>
</dbReference>
<gene>
    <name evidence="9" type="ORF">E4633_01500</name>
</gene>
<feature type="signal peptide" evidence="7">
    <location>
        <begin position="1"/>
        <end position="22"/>
    </location>
</feature>
<keyword evidence="3" id="KW-0564">Palmitate</keyword>
<evidence type="ECO:0000259" key="8">
    <source>
        <dbReference type="Pfam" id="PF13525"/>
    </source>
</evidence>
<dbReference type="PROSITE" id="PS51257">
    <property type="entry name" value="PROKAR_LIPOPROTEIN"/>
    <property type="match status" value="1"/>
</dbReference>
<keyword evidence="4" id="KW-0998">Cell outer membrane</keyword>
<dbReference type="PANTHER" id="PTHR37423">
    <property type="entry name" value="SOLUBLE LYTIC MUREIN TRANSGLYCOSYLASE-RELATED"/>
    <property type="match status" value="1"/>
</dbReference>
<evidence type="ECO:0000256" key="4">
    <source>
        <dbReference type="ARBA" id="ARBA00023237"/>
    </source>
</evidence>
<keyword evidence="10" id="KW-1185">Reference proteome</keyword>
<evidence type="ECO:0000313" key="9">
    <source>
        <dbReference type="EMBL" id="TGU74170.1"/>
    </source>
</evidence>
<dbReference type="EMBL" id="SRSC01000001">
    <property type="protein sequence ID" value="TGU74170.1"/>
    <property type="molecule type" value="Genomic_DNA"/>
</dbReference>
<organism evidence="9 10">
    <name type="scientific">Geomonas terrae</name>
    <dbReference type="NCBI Taxonomy" id="2562681"/>
    <lineage>
        <taxon>Bacteria</taxon>
        <taxon>Pseudomonadati</taxon>
        <taxon>Thermodesulfobacteriota</taxon>
        <taxon>Desulfuromonadia</taxon>
        <taxon>Geobacterales</taxon>
        <taxon>Geobacteraceae</taxon>
        <taxon>Geomonas</taxon>
    </lineage>
</organism>
<dbReference type="RefSeq" id="WP_135868507.1">
    <property type="nucleotide sequence ID" value="NZ_SRSC01000001.1"/>
</dbReference>
<feature type="chain" id="PRO_5021053080" evidence="7">
    <location>
        <begin position="23"/>
        <end position="262"/>
    </location>
</feature>
<dbReference type="Gene3D" id="1.25.40.10">
    <property type="entry name" value="Tetratricopeptide repeat domain"/>
    <property type="match status" value="1"/>
</dbReference>
<accession>A0A4S1CLM8</accession>
<proteinExistence type="inferred from homology"/>
<keyword evidence="5" id="KW-0449">Lipoprotein</keyword>
<reference evidence="9 10" key="1">
    <citation type="submission" date="2019-04" db="EMBL/GenBank/DDBJ databases">
        <title>Geobacter oryzae sp. nov., ferric-reducing bacteria isolated from paddy soil.</title>
        <authorList>
            <person name="Xu Z."/>
            <person name="Masuda Y."/>
            <person name="Itoh H."/>
            <person name="Senoo K."/>
        </authorList>
    </citation>
    <scope>NUCLEOTIDE SEQUENCE [LARGE SCALE GENOMIC DNA]</scope>
    <source>
        <strain evidence="9 10">Red111</strain>
    </source>
</reference>
<dbReference type="SMART" id="SM00028">
    <property type="entry name" value="TPR"/>
    <property type="match status" value="3"/>
</dbReference>
<evidence type="ECO:0000256" key="7">
    <source>
        <dbReference type="SAM" id="SignalP"/>
    </source>
</evidence>
<evidence type="ECO:0000256" key="3">
    <source>
        <dbReference type="ARBA" id="ARBA00023139"/>
    </source>
</evidence>
<evidence type="ECO:0000313" key="10">
    <source>
        <dbReference type="Proteomes" id="UP000306416"/>
    </source>
</evidence>
<keyword evidence="2" id="KW-0472">Membrane</keyword>
<dbReference type="InterPro" id="IPR019734">
    <property type="entry name" value="TPR_rpt"/>
</dbReference>
<dbReference type="PANTHER" id="PTHR37423:SF1">
    <property type="entry name" value="OUTER MEMBRANE PROTEIN ASSEMBLY FACTOR BAMD"/>
    <property type="match status" value="1"/>
</dbReference>
<feature type="compositionally biased region" description="Basic and acidic residues" evidence="6">
    <location>
        <begin position="229"/>
        <end position="252"/>
    </location>
</feature>
<dbReference type="SUPFAM" id="SSF48452">
    <property type="entry name" value="TPR-like"/>
    <property type="match status" value="1"/>
</dbReference>
<dbReference type="InterPro" id="IPR017689">
    <property type="entry name" value="BamD"/>
</dbReference>
<sequence length="262" mass="29425">MHSRSLRYLGLFAALSLISACASTPAPVKTPETYFKEGETAYASRNYEEAINQFKKVKESYSSPELSAKAELKIADAHFENGAFIEAAAAYEDFRKLHPGNEKAPYALYRLALSNYNEITGIDTDQTAVKNAVHYFQEFLAQYPASEYAPQAKVKLADCRAKQLAYENYVGNFYLRTKKYGSAIKRLNEALQRFPGEPGLADTLVNLEQAYRNSGDTARAEEMQKRLETEYPARLREAKGEGKPSKGDRGEELPMIIFKDAK</sequence>
<keyword evidence="1 7" id="KW-0732">Signal</keyword>
<protein>
    <submittedName>
        <fullName evidence="9">Outer membrane protein assembly factor BamD</fullName>
    </submittedName>
</protein>
<comment type="caution">
    <text evidence="9">The sequence shown here is derived from an EMBL/GenBank/DDBJ whole genome shotgun (WGS) entry which is preliminary data.</text>
</comment>
<evidence type="ECO:0000256" key="5">
    <source>
        <dbReference type="ARBA" id="ARBA00023288"/>
    </source>
</evidence>
<feature type="region of interest" description="Disordered" evidence="6">
    <location>
        <begin position="229"/>
        <end position="262"/>
    </location>
</feature>
<evidence type="ECO:0000256" key="1">
    <source>
        <dbReference type="ARBA" id="ARBA00022729"/>
    </source>
</evidence>
<dbReference type="Pfam" id="PF13525">
    <property type="entry name" value="YfiO"/>
    <property type="match status" value="1"/>
</dbReference>
<dbReference type="Proteomes" id="UP000306416">
    <property type="component" value="Unassembled WGS sequence"/>
</dbReference>
<feature type="domain" description="Outer membrane lipoprotein BamD-like" evidence="8">
    <location>
        <begin position="30"/>
        <end position="224"/>
    </location>
</feature>